<keyword evidence="6" id="KW-0732">Signal</keyword>
<dbReference type="InterPro" id="IPR003598">
    <property type="entry name" value="Ig_sub2"/>
</dbReference>
<dbReference type="PROSITE" id="PS50835">
    <property type="entry name" value="IG_LIKE"/>
    <property type="match status" value="5"/>
</dbReference>
<keyword evidence="9" id="KW-1185">Reference proteome</keyword>
<reference evidence="10" key="1">
    <citation type="submission" date="2025-08" db="UniProtKB">
        <authorList>
            <consortium name="RefSeq"/>
        </authorList>
    </citation>
    <scope>IDENTIFICATION</scope>
    <source>
        <tissue evidence="10">Testes</tissue>
    </source>
</reference>
<proteinExistence type="predicted"/>
<dbReference type="SMART" id="SM00409">
    <property type="entry name" value="IG"/>
    <property type="match status" value="4"/>
</dbReference>
<dbReference type="InterPro" id="IPR000719">
    <property type="entry name" value="Prot_kinase_dom"/>
</dbReference>
<dbReference type="PANTHER" id="PTHR11640">
    <property type="entry name" value="NEPHRIN"/>
    <property type="match status" value="1"/>
</dbReference>
<dbReference type="Pfam" id="PF13927">
    <property type="entry name" value="Ig_3"/>
    <property type="match status" value="2"/>
</dbReference>
<evidence type="ECO:0000256" key="2">
    <source>
        <dbReference type="ARBA" id="ARBA00023136"/>
    </source>
</evidence>
<dbReference type="GeneID" id="102810042"/>
<feature type="domain" description="Ig-like" evidence="8">
    <location>
        <begin position="351"/>
        <end position="389"/>
    </location>
</feature>
<dbReference type="PROSITE" id="PS50011">
    <property type="entry name" value="PROTEIN_KINASE_DOM"/>
    <property type="match status" value="1"/>
</dbReference>
<comment type="subcellular location">
    <subcellularLocation>
        <location evidence="1">Membrane</location>
        <topology evidence="1">Single-pass type I membrane protein</topology>
    </subcellularLocation>
</comment>
<name>A0ABM0MWJ4_SACKO</name>
<organism evidence="9 10">
    <name type="scientific">Saccoglossus kowalevskii</name>
    <name type="common">Acorn worm</name>
    <dbReference type="NCBI Taxonomy" id="10224"/>
    <lineage>
        <taxon>Eukaryota</taxon>
        <taxon>Metazoa</taxon>
        <taxon>Hemichordata</taxon>
        <taxon>Enteropneusta</taxon>
        <taxon>Harrimaniidae</taxon>
        <taxon>Saccoglossus</taxon>
    </lineage>
</organism>
<dbReference type="InterPro" id="IPR013106">
    <property type="entry name" value="Ig_V-set"/>
</dbReference>
<dbReference type="InterPro" id="IPR007110">
    <property type="entry name" value="Ig-like_dom"/>
</dbReference>
<keyword evidence="2" id="KW-0472">Membrane</keyword>
<dbReference type="InterPro" id="IPR013098">
    <property type="entry name" value="Ig_I-set"/>
</dbReference>
<dbReference type="InterPro" id="IPR051275">
    <property type="entry name" value="Cell_adhesion_signaling"/>
</dbReference>
<evidence type="ECO:0000256" key="3">
    <source>
        <dbReference type="ARBA" id="ARBA00023157"/>
    </source>
</evidence>
<dbReference type="Proteomes" id="UP000694865">
    <property type="component" value="Unplaced"/>
</dbReference>
<dbReference type="InterPro" id="IPR036179">
    <property type="entry name" value="Ig-like_dom_sf"/>
</dbReference>
<sequence>MFTFFYVFLAGFATSVAVTITLPAGSIITTIETTTTVLECTFTTTGIDPLITWFKGSSTSPGEGTTVIQGQNGQVANFPGFTRHDIEDAASLVITDTQLSDAGTYWCEVYADGDGTDEKFITLTVTSATEPSEPTISLTGSNPFNEGDVIIMTCESTGSPTPTFRWLRDNQPLPALDRYQLTMSGTILTINASEKDDNGRTFTCQVSNVKGSKTDDITLNIRYSPGNPVCSYKTTPTPSHLLDDEMKISCQSTDGNPLATLHWYQGNNQIQDLLSSDDDVTVTLDYTWNLDKDDNGKIYGDYNGKIREQQMTISIQAEHNSKSYQCQSSHPDVTGHVMSTVIHLIVYFKPPSVSLSGYNTAVKSGDMLTLTCETDSSNPAAVISWYKDGDMFTGNSDETISDYSERSGNNGGRLRQQDLEIRLLPSHNMVQYQYTPIAVNKTRNEQSRANEGETGELRCQINSNPTSTLQWLSPNGSVLASNERITISNSTQGTLHESIITISNTKSEHYGNYTCVAESDFANTTFIVIFQGKNDAVLDDRRYENVAVDGDPLVENEIVKEIEILQSTRGHSNIIRILGCCTEIGHSFIILDHLNVDLKTFLQSQHTYEAMEAPNKGLILFVMDIANGMEHLTSLKIMHRYLIAGHVLISDDKKCKISNFGYASDVIDDARFFEKTKGNFPYQWMSVETLLNRRFTPKRSTPYHGTKEEDVKVMVTNGKVLPKPTHCSAATYQLMKSCWNRHPRDRPTFTQLVKSIRPLLNDRKEPDNSFNVNVSPYANI</sequence>
<evidence type="ECO:0000256" key="5">
    <source>
        <dbReference type="ARBA" id="ARBA00023319"/>
    </source>
</evidence>
<dbReference type="SUPFAM" id="SSF56112">
    <property type="entry name" value="Protein kinase-like (PK-like)"/>
    <property type="match status" value="1"/>
</dbReference>
<dbReference type="InterPro" id="IPR003599">
    <property type="entry name" value="Ig_sub"/>
</dbReference>
<accession>A0ABM0MWJ4</accession>
<feature type="domain" description="Ig-like" evidence="8">
    <location>
        <begin position="134"/>
        <end position="220"/>
    </location>
</feature>
<dbReference type="PANTHER" id="PTHR11640:SF31">
    <property type="entry name" value="IRREGULAR CHIASM C-ROUGHEST PROTEIN-RELATED"/>
    <property type="match status" value="1"/>
</dbReference>
<dbReference type="InterPro" id="IPR011009">
    <property type="entry name" value="Kinase-like_dom_sf"/>
</dbReference>
<protein>
    <submittedName>
        <fullName evidence="10">Hemicentin-1-like</fullName>
    </submittedName>
</protein>
<evidence type="ECO:0000259" key="8">
    <source>
        <dbReference type="PROSITE" id="PS50835"/>
    </source>
</evidence>
<evidence type="ECO:0000259" key="7">
    <source>
        <dbReference type="PROSITE" id="PS50011"/>
    </source>
</evidence>
<keyword evidence="4" id="KW-0325">Glycoprotein</keyword>
<keyword evidence="5" id="KW-0393">Immunoglobulin domain</keyword>
<evidence type="ECO:0000256" key="1">
    <source>
        <dbReference type="ARBA" id="ARBA00004479"/>
    </source>
</evidence>
<dbReference type="PIRSF" id="PIRSF000615">
    <property type="entry name" value="TyrPK_CSF1-R"/>
    <property type="match status" value="1"/>
</dbReference>
<evidence type="ECO:0000256" key="6">
    <source>
        <dbReference type="SAM" id="SignalP"/>
    </source>
</evidence>
<evidence type="ECO:0000256" key="4">
    <source>
        <dbReference type="ARBA" id="ARBA00023180"/>
    </source>
</evidence>
<gene>
    <name evidence="10" type="primary">LOC102810042</name>
</gene>
<evidence type="ECO:0000313" key="10">
    <source>
        <dbReference type="RefSeq" id="XP_006824385.1"/>
    </source>
</evidence>
<dbReference type="InterPro" id="IPR013783">
    <property type="entry name" value="Ig-like_fold"/>
</dbReference>
<dbReference type="Pfam" id="PF07679">
    <property type="entry name" value="I-set"/>
    <property type="match status" value="1"/>
</dbReference>
<dbReference type="SUPFAM" id="SSF48726">
    <property type="entry name" value="Immunoglobulin"/>
    <property type="match status" value="5"/>
</dbReference>
<dbReference type="Pfam" id="PF07714">
    <property type="entry name" value="PK_Tyr_Ser-Thr"/>
    <property type="match status" value="2"/>
</dbReference>
<evidence type="ECO:0000313" key="9">
    <source>
        <dbReference type="Proteomes" id="UP000694865"/>
    </source>
</evidence>
<feature type="signal peptide" evidence="6">
    <location>
        <begin position="1"/>
        <end position="17"/>
    </location>
</feature>
<dbReference type="Pfam" id="PF07686">
    <property type="entry name" value="V-set"/>
    <property type="match status" value="1"/>
</dbReference>
<dbReference type="CDD" id="cd00096">
    <property type="entry name" value="Ig"/>
    <property type="match status" value="2"/>
</dbReference>
<feature type="domain" description="Ig-like" evidence="8">
    <location>
        <begin position="436"/>
        <end position="525"/>
    </location>
</feature>
<keyword evidence="3" id="KW-1015">Disulfide bond</keyword>
<dbReference type="RefSeq" id="XP_006824385.1">
    <property type="nucleotide sequence ID" value="XM_006824322.1"/>
</dbReference>
<dbReference type="Gene3D" id="2.60.40.10">
    <property type="entry name" value="Immunoglobulins"/>
    <property type="match status" value="5"/>
</dbReference>
<dbReference type="InterPro" id="IPR001245">
    <property type="entry name" value="Ser-Thr/Tyr_kinase_cat_dom"/>
</dbReference>
<dbReference type="SMART" id="SM00408">
    <property type="entry name" value="IGc2"/>
    <property type="match status" value="4"/>
</dbReference>
<dbReference type="Gene3D" id="1.10.510.10">
    <property type="entry name" value="Transferase(Phosphotransferase) domain 1"/>
    <property type="match status" value="1"/>
</dbReference>
<feature type="domain" description="Ig-like" evidence="8">
    <location>
        <begin position="228"/>
        <end position="343"/>
    </location>
</feature>
<feature type="domain" description="Protein kinase" evidence="7">
    <location>
        <begin position="523"/>
        <end position="760"/>
    </location>
</feature>
<feature type="domain" description="Ig-like" evidence="8">
    <location>
        <begin position="23"/>
        <end position="122"/>
    </location>
</feature>
<feature type="chain" id="PRO_5046411718" evidence="6">
    <location>
        <begin position="18"/>
        <end position="780"/>
    </location>
</feature>